<sequence>MQIIFPKEAPEYSGRELTLAFPAMVDGQRVECMITAEALEDHFGAASPRIEDMIGAFSTHRERIEAATRRLLSETGAQCVVLRSGYVRFYEANWRN</sequence>
<dbReference type="Proteomes" id="UP000198866">
    <property type="component" value="Unassembled WGS sequence"/>
</dbReference>
<protein>
    <recommendedName>
        <fullName evidence="3">DUF1488 domain-containing protein</fullName>
    </recommendedName>
</protein>
<evidence type="ECO:0008006" key="3">
    <source>
        <dbReference type="Google" id="ProtNLM"/>
    </source>
</evidence>
<dbReference type="Gene3D" id="3.30.160.140">
    <property type="entry name" value="Shew3726-like"/>
    <property type="match status" value="1"/>
</dbReference>
<dbReference type="AlphaFoldDB" id="A0A1H6VNF7"/>
<reference evidence="2" key="1">
    <citation type="submission" date="2016-10" db="EMBL/GenBank/DDBJ databases">
        <authorList>
            <person name="Varghese N."/>
            <person name="Submissions S."/>
        </authorList>
    </citation>
    <scope>NUCLEOTIDE SEQUENCE [LARGE SCALE GENOMIC DNA]</scope>
    <source>
        <strain evidence="2">LMG 26031</strain>
    </source>
</reference>
<gene>
    <name evidence="1" type="ORF">SAMN05192539_100687</name>
</gene>
<dbReference type="EMBL" id="FNYE01000006">
    <property type="protein sequence ID" value="SEJ05226.1"/>
    <property type="molecule type" value="Genomic_DNA"/>
</dbReference>
<dbReference type="SUPFAM" id="SSF160272">
    <property type="entry name" value="Shew3726-like"/>
    <property type="match status" value="1"/>
</dbReference>
<dbReference type="Pfam" id="PF07369">
    <property type="entry name" value="DUF1488"/>
    <property type="match status" value="1"/>
</dbReference>
<dbReference type="InterPro" id="IPR009962">
    <property type="entry name" value="DUF1488"/>
</dbReference>
<dbReference type="InterPro" id="IPR036692">
    <property type="entry name" value="Shew3726-like_sf"/>
</dbReference>
<dbReference type="RefSeq" id="WP_087739302.1">
    <property type="nucleotide sequence ID" value="NZ_FNYE01000006.1"/>
</dbReference>
<keyword evidence="2" id="KW-1185">Reference proteome</keyword>
<evidence type="ECO:0000313" key="2">
    <source>
        <dbReference type="Proteomes" id="UP000198866"/>
    </source>
</evidence>
<proteinExistence type="predicted"/>
<organism evidence="1 2">
    <name type="scientific">Paraburkholderia diazotrophica</name>
    <dbReference type="NCBI Taxonomy" id="667676"/>
    <lineage>
        <taxon>Bacteria</taxon>
        <taxon>Pseudomonadati</taxon>
        <taxon>Pseudomonadota</taxon>
        <taxon>Betaproteobacteria</taxon>
        <taxon>Burkholderiales</taxon>
        <taxon>Burkholderiaceae</taxon>
        <taxon>Paraburkholderia</taxon>
    </lineage>
</organism>
<accession>A0A1H6VNF7</accession>
<evidence type="ECO:0000313" key="1">
    <source>
        <dbReference type="EMBL" id="SEJ05226.1"/>
    </source>
</evidence>
<dbReference type="OrthoDB" id="8967044at2"/>
<name>A0A1H6VNF7_9BURK</name>